<dbReference type="Proteomes" id="UP000037507">
    <property type="component" value="Unassembled WGS sequence"/>
</dbReference>
<comment type="caution">
    <text evidence="2">The sequence shown here is derived from an EMBL/GenBank/DDBJ whole genome shotgun (WGS) entry which is preliminary data.</text>
</comment>
<accession>A0A2T7UBK9</accession>
<organism evidence="2 3">
    <name type="scientific">Limnohabitans planktonicus II-D5</name>
    <dbReference type="NCBI Taxonomy" id="1293045"/>
    <lineage>
        <taxon>Bacteria</taxon>
        <taxon>Pseudomonadati</taxon>
        <taxon>Pseudomonadota</taxon>
        <taxon>Betaproteobacteria</taxon>
        <taxon>Burkholderiales</taxon>
        <taxon>Comamonadaceae</taxon>
        <taxon>Limnohabitans</taxon>
    </lineage>
</organism>
<keyword evidence="1" id="KW-0812">Transmembrane</keyword>
<feature type="transmembrane region" description="Helical" evidence="1">
    <location>
        <begin position="196"/>
        <end position="221"/>
    </location>
</feature>
<keyword evidence="3" id="KW-1185">Reference proteome</keyword>
<dbReference type="AlphaFoldDB" id="A0A2T7UBK9"/>
<evidence type="ECO:0000313" key="3">
    <source>
        <dbReference type="Proteomes" id="UP000037507"/>
    </source>
</evidence>
<keyword evidence="1" id="KW-1133">Transmembrane helix</keyword>
<feature type="transmembrane region" description="Helical" evidence="1">
    <location>
        <begin position="309"/>
        <end position="329"/>
    </location>
</feature>
<feature type="transmembrane region" description="Helical" evidence="1">
    <location>
        <begin position="97"/>
        <end position="118"/>
    </location>
</feature>
<feature type="transmembrane region" description="Helical" evidence="1">
    <location>
        <begin position="227"/>
        <end position="245"/>
    </location>
</feature>
<protein>
    <submittedName>
        <fullName evidence="2">Uncharacterized protein</fullName>
    </submittedName>
</protein>
<feature type="transmembrane region" description="Helical" evidence="1">
    <location>
        <begin position="42"/>
        <end position="60"/>
    </location>
</feature>
<evidence type="ECO:0000256" key="1">
    <source>
        <dbReference type="SAM" id="Phobius"/>
    </source>
</evidence>
<sequence length="370" mass="39220">MRMSDLRRASATRHSALAHAGEVAQWVMLLLGWLWLGEQGMRLGWSLASGVLAVVLWWAARLLCRGSRWALRASPSVMAVCGGLSALGVWLPEALAATNLAHLGLLAVALVWGAWSGLVETLSRVSTFDLAPVAWHPVLAAAAVSWLWWAPVEGISATVATSVLLAVCAAVLHARELATTDTLRMCRGQRAGLSQVLAPSAMGLMMGSLWLGNVWCAGLGWTTQEMVLGHLAMMAVLPTLVALVGRDGVERPQFRPLLSLAMLALGALMLLGQSALYNFLAMLLPSLAWAVHCSRPRMAQVFSSGASAWLMRSMALALGPGLLLWVGMASPAHGPLAMQSAMALLGTLAAVQVLVLRAHPPVAYPSWSTP</sequence>
<dbReference type="EMBL" id="LFYT02000020">
    <property type="protein sequence ID" value="PVE42034.1"/>
    <property type="molecule type" value="Genomic_DNA"/>
</dbReference>
<gene>
    <name evidence="2" type="ORF">H663_014200</name>
</gene>
<feature type="transmembrane region" description="Helical" evidence="1">
    <location>
        <begin position="130"/>
        <end position="149"/>
    </location>
</feature>
<feature type="transmembrane region" description="Helical" evidence="1">
    <location>
        <begin position="155"/>
        <end position="175"/>
    </location>
</feature>
<feature type="transmembrane region" description="Helical" evidence="1">
    <location>
        <begin position="341"/>
        <end position="360"/>
    </location>
</feature>
<dbReference type="STRING" id="1293045.H663_01985"/>
<evidence type="ECO:0000313" key="2">
    <source>
        <dbReference type="EMBL" id="PVE42034.1"/>
    </source>
</evidence>
<reference evidence="2" key="1">
    <citation type="submission" date="2017-04" db="EMBL/GenBank/DDBJ databases">
        <title>Unexpected and diverse lifestyles within the genus Limnohabitans.</title>
        <authorList>
            <person name="Kasalicky V."/>
            <person name="Mehrshad M."/>
            <person name="Andrei S.-A."/>
            <person name="Salcher M."/>
            <person name="Kratochvilova H."/>
            <person name="Simek K."/>
            <person name="Ghai R."/>
        </authorList>
    </citation>
    <scope>NUCLEOTIDE SEQUENCE [LARGE SCALE GENOMIC DNA]</scope>
    <source>
        <strain evidence="2">II-D5</strain>
    </source>
</reference>
<feature type="transmembrane region" description="Helical" evidence="1">
    <location>
        <begin position="16"/>
        <end position="36"/>
    </location>
</feature>
<feature type="transmembrane region" description="Helical" evidence="1">
    <location>
        <begin position="257"/>
        <end position="289"/>
    </location>
</feature>
<name>A0A2T7UBK9_9BURK</name>
<keyword evidence="1" id="KW-0472">Membrane</keyword>
<feature type="transmembrane region" description="Helical" evidence="1">
    <location>
        <begin position="69"/>
        <end position="91"/>
    </location>
</feature>
<proteinExistence type="predicted"/>